<dbReference type="EMBL" id="HBIO01031017">
    <property type="protein sequence ID" value="CAE0478908.1"/>
    <property type="molecule type" value="Transcribed_RNA"/>
</dbReference>
<feature type="transmembrane region" description="Helical" evidence="2">
    <location>
        <begin position="162"/>
        <end position="182"/>
    </location>
</feature>
<keyword evidence="2" id="KW-0812">Transmembrane</keyword>
<dbReference type="AlphaFoldDB" id="A0A7S3QIY4"/>
<sequence length="219" mass="24215">MKKAIAAILASLFCRRMLISSFCLYCPTFQKKFSQGTEDQRGIKTTNNNIFAATVQQVDTLNTHITARNDDLYEEMRRSNNGVDNNNEYVGGNLSGERRQEKEEEVEEPYFDSLDIVLERARKRQMVMLPIQIQAIAGKTVIKLGLGNSSSATSYLTVGDCVLILVAVKLGSVGFSIGYVIGKASSPILRSSGTTPIMIVELWAGGLAVVFDIFWNNVF</sequence>
<feature type="transmembrane region" description="Helical" evidence="2">
    <location>
        <begin position="194"/>
        <end position="215"/>
    </location>
</feature>
<evidence type="ECO:0000256" key="1">
    <source>
        <dbReference type="SAM" id="MobiDB-lite"/>
    </source>
</evidence>
<feature type="signal peptide" evidence="3">
    <location>
        <begin position="1"/>
        <end position="21"/>
    </location>
</feature>
<evidence type="ECO:0000313" key="4">
    <source>
        <dbReference type="EMBL" id="CAE0478908.1"/>
    </source>
</evidence>
<evidence type="ECO:0000256" key="3">
    <source>
        <dbReference type="SAM" id="SignalP"/>
    </source>
</evidence>
<protein>
    <submittedName>
        <fullName evidence="4">Uncharacterized protein</fullName>
    </submittedName>
</protein>
<reference evidence="4" key="1">
    <citation type="submission" date="2021-01" db="EMBL/GenBank/DDBJ databases">
        <authorList>
            <person name="Corre E."/>
            <person name="Pelletier E."/>
            <person name="Niang G."/>
            <person name="Scheremetjew M."/>
            <person name="Finn R."/>
            <person name="Kale V."/>
            <person name="Holt S."/>
            <person name="Cochrane G."/>
            <person name="Meng A."/>
            <person name="Brown T."/>
            <person name="Cohen L."/>
        </authorList>
    </citation>
    <scope>NUCLEOTIDE SEQUENCE</scope>
    <source>
        <strain evidence="4">MM31A-1</strain>
    </source>
</reference>
<gene>
    <name evidence="4" type="ORF">CDEB00056_LOCUS23761</name>
</gene>
<name>A0A7S3QIY4_9STRA</name>
<proteinExistence type="predicted"/>
<keyword evidence="2" id="KW-0472">Membrane</keyword>
<feature type="region of interest" description="Disordered" evidence="1">
    <location>
        <begin position="81"/>
        <end position="105"/>
    </location>
</feature>
<accession>A0A7S3QIY4</accession>
<keyword evidence="2" id="KW-1133">Transmembrane helix</keyword>
<evidence type="ECO:0000256" key="2">
    <source>
        <dbReference type="SAM" id="Phobius"/>
    </source>
</evidence>
<keyword evidence="3" id="KW-0732">Signal</keyword>
<feature type="chain" id="PRO_5031309447" evidence="3">
    <location>
        <begin position="22"/>
        <end position="219"/>
    </location>
</feature>
<organism evidence="4">
    <name type="scientific">Chaetoceros debilis</name>
    <dbReference type="NCBI Taxonomy" id="122233"/>
    <lineage>
        <taxon>Eukaryota</taxon>
        <taxon>Sar</taxon>
        <taxon>Stramenopiles</taxon>
        <taxon>Ochrophyta</taxon>
        <taxon>Bacillariophyta</taxon>
        <taxon>Coscinodiscophyceae</taxon>
        <taxon>Chaetocerotophycidae</taxon>
        <taxon>Chaetocerotales</taxon>
        <taxon>Chaetocerotaceae</taxon>
        <taxon>Chaetoceros</taxon>
    </lineage>
</organism>